<proteinExistence type="predicted"/>
<evidence type="ECO:0000313" key="1">
    <source>
        <dbReference type="EMBL" id="GGM39979.1"/>
    </source>
</evidence>
<name>A0A917WY95_9ACTN</name>
<sequence>MTVVSRQATLAGELPADFVDNRPVESNQPNGSHTWGAAQAQVVAARYALGPGWTRPVAVWLCTVFWLSPGWCHEEAAQAGGPRESMAAPLRPIRRAVAVSASP</sequence>
<comment type="caution">
    <text evidence="1">The sequence shown here is derived from an EMBL/GenBank/DDBJ whole genome shotgun (WGS) entry which is preliminary data.</text>
</comment>
<keyword evidence="2" id="KW-1185">Reference proteome</keyword>
<protein>
    <submittedName>
        <fullName evidence="1">Uncharacterized protein</fullName>
    </submittedName>
</protein>
<gene>
    <name evidence="1" type="ORF">GCM10007977_046700</name>
</gene>
<accession>A0A917WY95</accession>
<dbReference type="EMBL" id="BMPI01000022">
    <property type="protein sequence ID" value="GGM39979.1"/>
    <property type="molecule type" value="Genomic_DNA"/>
</dbReference>
<dbReference type="Proteomes" id="UP000642070">
    <property type="component" value="Unassembled WGS sequence"/>
</dbReference>
<evidence type="ECO:0000313" key="2">
    <source>
        <dbReference type="Proteomes" id="UP000642070"/>
    </source>
</evidence>
<reference evidence="1" key="1">
    <citation type="journal article" date="2014" name="Int. J. Syst. Evol. Microbiol.">
        <title>Complete genome sequence of Corynebacterium casei LMG S-19264T (=DSM 44701T), isolated from a smear-ripened cheese.</title>
        <authorList>
            <consortium name="US DOE Joint Genome Institute (JGI-PGF)"/>
            <person name="Walter F."/>
            <person name="Albersmeier A."/>
            <person name="Kalinowski J."/>
            <person name="Ruckert C."/>
        </authorList>
    </citation>
    <scope>NUCLEOTIDE SEQUENCE</scope>
    <source>
        <strain evidence="1">JCM 19831</strain>
    </source>
</reference>
<organism evidence="1 2">
    <name type="scientific">Dactylosporangium sucinum</name>
    <dbReference type="NCBI Taxonomy" id="1424081"/>
    <lineage>
        <taxon>Bacteria</taxon>
        <taxon>Bacillati</taxon>
        <taxon>Actinomycetota</taxon>
        <taxon>Actinomycetes</taxon>
        <taxon>Micromonosporales</taxon>
        <taxon>Micromonosporaceae</taxon>
        <taxon>Dactylosporangium</taxon>
    </lineage>
</organism>
<reference evidence="1" key="2">
    <citation type="submission" date="2020-09" db="EMBL/GenBank/DDBJ databases">
        <authorList>
            <person name="Sun Q."/>
            <person name="Ohkuma M."/>
        </authorList>
    </citation>
    <scope>NUCLEOTIDE SEQUENCE</scope>
    <source>
        <strain evidence="1">JCM 19831</strain>
    </source>
</reference>
<dbReference type="AlphaFoldDB" id="A0A917WY95"/>